<dbReference type="InterPro" id="IPR023181">
    <property type="entry name" value="Homospermid_syn-like_C"/>
</dbReference>
<evidence type="ECO:0000259" key="1">
    <source>
        <dbReference type="Pfam" id="PF03435"/>
    </source>
</evidence>
<sequence length="495" mass="57622">MIKYTGTIVQFGFGAVGKSFFEKVPKEIQFQENRYHVITGNKYEFESYINLGGLAPNFHVYEVNQDNFKEIFGAFLKEGDMLIDFADTVGTKDICKWCAENNIMYLNTGEADWPENWYSIFTENLLKTEMKKEYQKDSVHCKHPIILQHGNNPGLVSHFVKLAIEHVVKKQFRKDKTLNRLLKERNFPEIARKIGLRMIHVNDIDLQKTKEKFQENKLVNTWCIDSFFFELLSEATENIGPHERLKQKDEYRMLDLDHGFLEYKTMAVDTTCKTYYPGGEFTGYLVPHEETITIAKSLEIVENEKNVYRPSVMFIYSPCDIAKKYLETSKVNDYPNPDPMKPLDTENNDGKTIVRGHVYPSQSEIVYRENIEEGTEYVGVLLLGESFDPVWVGNRIELSYLYKDKKHSYWQTPTITPVAMSALSALCWMIKHQNQGGIYFPDDIPDYHTIVKRAEKYISKTIYKTFAKDTIEDKLGIHLSDIQSQDFFANSKEKE</sequence>
<dbReference type="EMBL" id="DVFU01000113">
    <property type="protein sequence ID" value="HIQ65237.1"/>
    <property type="molecule type" value="Genomic_DNA"/>
</dbReference>
<accession>A0A9D0YZZ1</accession>
<name>A0A9D0YZZ1_9FIRM</name>
<reference evidence="2" key="1">
    <citation type="submission" date="2020-10" db="EMBL/GenBank/DDBJ databases">
        <authorList>
            <person name="Gilroy R."/>
        </authorList>
    </citation>
    <scope>NUCLEOTIDE SEQUENCE</scope>
    <source>
        <strain evidence="2">CHK165-10780</strain>
    </source>
</reference>
<dbReference type="InterPro" id="IPR005097">
    <property type="entry name" value="Sacchrp_dh_NADP-bd"/>
</dbReference>
<dbReference type="Gene3D" id="3.30.360.30">
    <property type="entry name" value="homospermidine synthase like"/>
    <property type="match status" value="1"/>
</dbReference>
<gene>
    <name evidence="2" type="ORF">IAC85_05825</name>
</gene>
<dbReference type="AlphaFoldDB" id="A0A9D0YZZ1"/>
<proteinExistence type="predicted"/>
<evidence type="ECO:0000313" key="2">
    <source>
        <dbReference type="EMBL" id="HIQ65237.1"/>
    </source>
</evidence>
<dbReference type="Gene3D" id="3.40.50.720">
    <property type="entry name" value="NAD(P)-binding Rossmann-like Domain"/>
    <property type="match status" value="1"/>
</dbReference>
<dbReference type="Proteomes" id="UP000886725">
    <property type="component" value="Unassembled WGS sequence"/>
</dbReference>
<evidence type="ECO:0000313" key="3">
    <source>
        <dbReference type="Proteomes" id="UP000886725"/>
    </source>
</evidence>
<comment type="caution">
    <text evidence="2">The sequence shown here is derived from an EMBL/GenBank/DDBJ whole genome shotgun (WGS) entry which is preliminary data.</text>
</comment>
<reference evidence="2" key="2">
    <citation type="journal article" date="2021" name="PeerJ">
        <title>Extensive microbial diversity within the chicken gut microbiome revealed by metagenomics and culture.</title>
        <authorList>
            <person name="Gilroy R."/>
            <person name="Ravi A."/>
            <person name="Getino M."/>
            <person name="Pursley I."/>
            <person name="Horton D.L."/>
            <person name="Alikhan N.F."/>
            <person name="Baker D."/>
            <person name="Gharbi K."/>
            <person name="Hall N."/>
            <person name="Watson M."/>
            <person name="Adriaenssens E.M."/>
            <person name="Foster-Nyarko E."/>
            <person name="Jarju S."/>
            <person name="Secka A."/>
            <person name="Antonio M."/>
            <person name="Oren A."/>
            <person name="Chaudhuri R.R."/>
            <person name="La Ragione R."/>
            <person name="Hildebrand F."/>
            <person name="Pallen M.J."/>
        </authorList>
    </citation>
    <scope>NUCLEOTIDE SEQUENCE</scope>
    <source>
        <strain evidence="2">CHK165-10780</strain>
    </source>
</reference>
<organism evidence="2 3">
    <name type="scientific">Candidatus Faecenecus gallistercoris</name>
    <dbReference type="NCBI Taxonomy" id="2840793"/>
    <lineage>
        <taxon>Bacteria</taxon>
        <taxon>Bacillati</taxon>
        <taxon>Bacillota</taxon>
        <taxon>Bacillota incertae sedis</taxon>
        <taxon>Candidatus Faecenecus</taxon>
    </lineage>
</organism>
<dbReference type="Pfam" id="PF03435">
    <property type="entry name" value="Sacchrp_dh_NADP"/>
    <property type="match status" value="1"/>
</dbReference>
<protein>
    <submittedName>
        <fullName evidence="2">Saccharopine dehydrogenase NADP-binding domain-containing protein</fullName>
    </submittedName>
</protein>
<feature type="domain" description="Saccharopine dehydrogenase NADP binding" evidence="1">
    <location>
        <begin position="8"/>
        <end position="110"/>
    </location>
</feature>